<dbReference type="InterPro" id="IPR010994">
    <property type="entry name" value="RuvA_2-like"/>
</dbReference>
<accession>A0ABY4HZG8</accession>
<dbReference type="Pfam" id="PF12836">
    <property type="entry name" value="HHH_3"/>
    <property type="match status" value="1"/>
</dbReference>
<evidence type="ECO:0000313" key="1">
    <source>
        <dbReference type="EMBL" id="UPK69217.1"/>
    </source>
</evidence>
<dbReference type="Proteomes" id="UP000830198">
    <property type="component" value="Chromosome"/>
</dbReference>
<gene>
    <name evidence="1" type="ORF">MYF79_30100</name>
</gene>
<dbReference type="Gene3D" id="1.10.150.280">
    <property type="entry name" value="AF1531-like domain"/>
    <property type="match status" value="1"/>
</dbReference>
<name>A0ABY4HZG8_CHIFI</name>
<dbReference type="RefSeq" id="WP_247811550.1">
    <property type="nucleotide sequence ID" value="NZ_CP095855.1"/>
</dbReference>
<dbReference type="SUPFAM" id="SSF47781">
    <property type="entry name" value="RuvA domain 2-like"/>
    <property type="match status" value="1"/>
</dbReference>
<protein>
    <submittedName>
        <fullName evidence="1">Helix-hairpin-helix domain-containing protein</fullName>
    </submittedName>
</protein>
<keyword evidence="2" id="KW-1185">Reference proteome</keyword>
<proteinExistence type="predicted"/>
<evidence type="ECO:0000313" key="2">
    <source>
        <dbReference type="Proteomes" id="UP000830198"/>
    </source>
</evidence>
<reference evidence="1 2" key="1">
    <citation type="submission" date="2022-04" db="EMBL/GenBank/DDBJ databases">
        <title>The arsenic-methylating capacity of Chitinophaga filiformis YT5 during chitin decomposition.</title>
        <authorList>
            <person name="Chen G."/>
            <person name="Liang Y."/>
        </authorList>
    </citation>
    <scope>NUCLEOTIDE SEQUENCE [LARGE SCALE GENOMIC DNA]</scope>
    <source>
        <strain evidence="1 2">YT5</strain>
    </source>
</reference>
<dbReference type="EMBL" id="CP095855">
    <property type="protein sequence ID" value="UPK69217.1"/>
    <property type="molecule type" value="Genomic_DNA"/>
</dbReference>
<organism evidence="1 2">
    <name type="scientific">Chitinophaga filiformis</name>
    <name type="common">Myxococcus filiformis</name>
    <name type="synonym">Flexibacter filiformis</name>
    <dbReference type="NCBI Taxonomy" id="104663"/>
    <lineage>
        <taxon>Bacteria</taxon>
        <taxon>Pseudomonadati</taxon>
        <taxon>Bacteroidota</taxon>
        <taxon>Chitinophagia</taxon>
        <taxon>Chitinophagales</taxon>
        <taxon>Chitinophagaceae</taxon>
        <taxon>Chitinophaga</taxon>
    </lineage>
</organism>
<sequence>MRILSKGHYIFSCVLVNATARLLSAIWHYRKNHVDATVKAMMMSLSAMSYYSCNSDCLAISVTRASASISRYDRCHCNRVTTKVMMSSFMVRYLDRNCKRSLMTTIILLLLLFFYADSYAQQPEPEMSAVAESRLEGYAANADHIPEDDGHWQQLQGYTRRKIDLNTADVKALQSLGLLSPIQIRQFLAYRQQMGKLLSIYELQAVPGWDEPLIRSILPYVRAGSGLEPQYTLKDYLKRGDHTLLFRYGRQLETSRGYRHTDSTAAHYLGSPDRLLLRYRYNFPRYMSWGLVMEKDAGEAFFRGAQRQGFDCYNIHVFIRQYKWIRALALGDFTVNMGQGLLNWQSLAFGKGAAVMQVKRESELLKPYASAGEYNFYRGAGVTLAQGKWEGTAFLSSRMLDGSITENSGYHRSLAELAKRHTLKQFTLGGNVTVTGRDWKAGFNVIQHQFSRPVEKGTAPYQLFAFEGKTLQGFSADYEASWKGLHLFGEGAMSGNGKTAFISGLLASLSADVDMVLLYRNYNRAYQSLYADAWGEFYKPVNENGIYTGISLKVNARLKIEAYADRFRFPWLQYRSSAPGGGRDLLATVSYTPDKQTEIFLRYNYTVKQQDGKDDVSFLPPPVQVYHQSWRLQAKLGAKGGFTVKNRVELSRHRVDGAVQRGFLLFQELLYQCTRWPLQLYVRYTMFVTGEAESMYAITSGMLYEYGVSRLSGEGHQYQCRIRWKMKKGLTYWLRYQQTVYGGVSSIGNGWDEVTGNRSRFIYCQLQYSF</sequence>